<dbReference type="RefSeq" id="WP_053604354.1">
    <property type="nucleotide sequence ID" value="NZ_CP012600.1"/>
</dbReference>
<dbReference type="PATRIC" id="fig|1441095.3.peg.3060"/>
<comment type="subcellular location">
    <subcellularLocation>
        <location evidence="1">Membrane</location>
        <topology evidence="1">Lipid-anchor</topology>
    </subcellularLocation>
</comment>
<dbReference type="AlphaFoldDB" id="A0A0M4FVF3"/>
<keyword evidence="4" id="KW-0472">Membrane</keyword>
<reference evidence="8" key="1">
    <citation type="submission" date="2015-08" db="EMBL/GenBank/DDBJ databases">
        <title>Genome sequencing project for genomic taxonomy and phylogenomics of Bacillus-like bacteria.</title>
        <authorList>
            <person name="Liu B."/>
            <person name="Wang J."/>
            <person name="Zhu Y."/>
            <person name="Liu G."/>
            <person name="Chen Q."/>
            <person name="Chen Z."/>
            <person name="Lan J."/>
            <person name="Che J."/>
            <person name="Ge C."/>
            <person name="Shi H."/>
            <person name="Pan Z."/>
            <person name="Liu X."/>
        </authorList>
    </citation>
    <scope>NUCLEOTIDE SEQUENCE [LARGE SCALE GENOMIC DNA]</scope>
    <source>
        <strain evidence="8">FJAT-4402</strain>
    </source>
</reference>
<reference evidence="7 8" key="2">
    <citation type="journal article" date="2016" name="Int. J. Syst. Evol. Microbiol.">
        <title>Bacillus gobiensis sp. nov., isolated from a soil sample.</title>
        <authorList>
            <person name="Liu B."/>
            <person name="Liu G.H."/>
            <person name="Cetin S."/>
            <person name="Schumann P."/>
            <person name="Pan Z.Z."/>
            <person name="Chen Q.Q."/>
        </authorList>
    </citation>
    <scope>NUCLEOTIDE SEQUENCE [LARGE SCALE GENOMIC DNA]</scope>
    <source>
        <strain evidence="7 8">FJAT-4402</strain>
    </source>
</reference>
<dbReference type="Proteomes" id="UP000067625">
    <property type="component" value="Chromosome"/>
</dbReference>
<evidence type="ECO:0000313" key="8">
    <source>
        <dbReference type="Proteomes" id="UP000067625"/>
    </source>
</evidence>
<evidence type="ECO:0000256" key="4">
    <source>
        <dbReference type="ARBA" id="ARBA00023136"/>
    </source>
</evidence>
<keyword evidence="3" id="KW-0732">Signal</keyword>
<sequence>MGRHIYKKNAFILIVGLLVLSLAACGIGGSSDEKTIRVGTSPGPYSELFISAIKPILEKEGYTVKLTNFSDLLQADIALSEGNIDLNVDQHTAYLTNFNVEKQANLTPIVHIPTVRAGIFSNKHNTIDQVQDGAKVAIPQDPSNAGRAYLLLQKAGWIKLKPGVTPLTATQKDIISNPKHLNITTMDSAQIPRAMDDIDFGILPGSIVYASHIDPKKSLLSESLIKDLELVATVDKKNINTKWAKAVVEAYKSEDFKKYLAEHNKNDYWYVPSDLK</sequence>
<dbReference type="PANTHER" id="PTHR30429">
    <property type="entry name" value="D-METHIONINE-BINDING LIPOPROTEIN METQ"/>
    <property type="match status" value="1"/>
</dbReference>
<dbReference type="OrthoDB" id="9812878at2"/>
<gene>
    <name evidence="7" type="ORF">AM592_13935</name>
</gene>
<evidence type="ECO:0000256" key="1">
    <source>
        <dbReference type="ARBA" id="ARBA00004635"/>
    </source>
</evidence>
<keyword evidence="6" id="KW-0449">Lipoprotein</keyword>
<dbReference type="PROSITE" id="PS51257">
    <property type="entry name" value="PROKAR_LIPOPROTEIN"/>
    <property type="match status" value="1"/>
</dbReference>
<dbReference type="GO" id="GO:0016020">
    <property type="term" value="C:membrane"/>
    <property type="evidence" value="ECO:0007669"/>
    <property type="project" value="UniProtKB-SubCell"/>
</dbReference>
<evidence type="ECO:0000256" key="3">
    <source>
        <dbReference type="ARBA" id="ARBA00022729"/>
    </source>
</evidence>
<organism evidence="7 8">
    <name type="scientific">Bacillus gobiensis</name>
    <dbReference type="NCBI Taxonomy" id="1441095"/>
    <lineage>
        <taxon>Bacteria</taxon>
        <taxon>Bacillati</taxon>
        <taxon>Bacillota</taxon>
        <taxon>Bacilli</taxon>
        <taxon>Bacillales</taxon>
        <taxon>Bacillaceae</taxon>
        <taxon>Bacillus</taxon>
    </lineage>
</organism>
<evidence type="ECO:0000256" key="6">
    <source>
        <dbReference type="ARBA" id="ARBA00023288"/>
    </source>
</evidence>
<dbReference type="PANTHER" id="PTHR30429:SF0">
    <property type="entry name" value="METHIONINE-BINDING LIPOPROTEIN METQ"/>
    <property type="match status" value="1"/>
</dbReference>
<dbReference type="Pfam" id="PF03180">
    <property type="entry name" value="Lipoprotein_9"/>
    <property type="match status" value="1"/>
</dbReference>
<dbReference type="EMBL" id="CP012600">
    <property type="protein sequence ID" value="ALC82555.1"/>
    <property type="molecule type" value="Genomic_DNA"/>
</dbReference>
<dbReference type="InterPro" id="IPR004872">
    <property type="entry name" value="Lipoprotein_NlpA"/>
</dbReference>
<name>A0A0M4FVF3_9BACI</name>
<dbReference type="STRING" id="1441095.AM592_13935"/>
<evidence type="ECO:0000313" key="7">
    <source>
        <dbReference type="EMBL" id="ALC82555.1"/>
    </source>
</evidence>
<accession>A0A0M4FVF3</accession>
<dbReference type="SUPFAM" id="SSF53850">
    <property type="entry name" value="Periplasmic binding protein-like II"/>
    <property type="match status" value="1"/>
</dbReference>
<protein>
    <submittedName>
        <fullName evidence="7">Metal ABC transporter substrate-binding protein</fullName>
    </submittedName>
</protein>
<comment type="similarity">
    <text evidence="2">Belongs to the NlpA lipoprotein family.</text>
</comment>
<proteinExistence type="inferred from homology"/>
<evidence type="ECO:0000256" key="5">
    <source>
        <dbReference type="ARBA" id="ARBA00023139"/>
    </source>
</evidence>
<keyword evidence="8" id="KW-1185">Reference proteome</keyword>
<keyword evidence="5" id="KW-0564">Palmitate</keyword>
<dbReference type="Gene3D" id="3.40.190.10">
    <property type="entry name" value="Periplasmic binding protein-like II"/>
    <property type="match status" value="2"/>
</dbReference>
<evidence type="ECO:0000256" key="2">
    <source>
        <dbReference type="ARBA" id="ARBA00008973"/>
    </source>
</evidence>